<dbReference type="Pfam" id="PF14871">
    <property type="entry name" value="GHL6"/>
    <property type="match status" value="1"/>
</dbReference>
<name>A0A2S8SP75_9BACT</name>
<dbReference type="CDD" id="cd03143">
    <property type="entry name" value="A4_beta-galactosidase_middle_domain"/>
    <property type="match status" value="1"/>
</dbReference>
<dbReference type="Proteomes" id="UP000237684">
    <property type="component" value="Unassembled WGS sequence"/>
</dbReference>
<organism evidence="1 2">
    <name type="scientific">Abditibacterium utsteinense</name>
    <dbReference type="NCBI Taxonomy" id="1960156"/>
    <lineage>
        <taxon>Bacteria</taxon>
        <taxon>Pseudomonadati</taxon>
        <taxon>Abditibacteriota</taxon>
        <taxon>Abditibacteriia</taxon>
        <taxon>Abditibacteriales</taxon>
        <taxon>Abditibacteriaceae</taxon>
        <taxon>Abditibacterium</taxon>
    </lineage>
</organism>
<dbReference type="Gene3D" id="3.40.50.880">
    <property type="match status" value="1"/>
</dbReference>
<dbReference type="GO" id="GO:0016787">
    <property type="term" value="F:hydrolase activity"/>
    <property type="evidence" value="ECO:0007669"/>
    <property type="project" value="UniProtKB-KW"/>
</dbReference>
<dbReference type="EMBL" id="NIGF01000027">
    <property type="protein sequence ID" value="PQV62597.1"/>
    <property type="molecule type" value="Genomic_DNA"/>
</dbReference>
<keyword evidence="2" id="KW-1185">Reference proteome</keyword>
<evidence type="ECO:0000313" key="1">
    <source>
        <dbReference type="EMBL" id="PQV62597.1"/>
    </source>
</evidence>
<dbReference type="AlphaFoldDB" id="A0A2S8SP75"/>
<proteinExistence type="predicted"/>
<dbReference type="InParanoid" id="A0A2S8SP75"/>
<keyword evidence="1" id="KW-0378">Hydrolase</keyword>
<dbReference type="InterPro" id="IPR028212">
    <property type="entry name" value="GHL6"/>
</dbReference>
<accession>A0A2S8SP75</accession>
<dbReference type="SUPFAM" id="SSF51445">
    <property type="entry name" value="(Trans)glycosidases"/>
    <property type="match status" value="1"/>
</dbReference>
<comment type="caution">
    <text evidence="1">The sequence shown here is derived from an EMBL/GenBank/DDBJ whole genome shotgun (WGS) entry which is preliminary data.</text>
</comment>
<evidence type="ECO:0000313" key="2">
    <source>
        <dbReference type="Proteomes" id="UP000237684"/>
    </source>
</evidence>
<sequence>MKKPLSQFQRQVHLDFHTSPFIPGVASDFDAAAFAQTFVDARVNSVTVFAKCHHGMCYYPTQSGTVHPHLEGRDLLGEQLEALHSRGIRAPIYTTIVWEEDAAARFPQWRQLTKDGNFAGDSVAADFKTLQPGRWKWMNFLHPDYQDYMENHLREIVARYGADAIDGFFLDILMIHSSAEWSESGLKFRREQGLMDAPWAVFQSRAQEVFCAKFARILRGLVPDTGIFFNSGIHFYGDSKRGVRARADSYSHFEVESLPSGFWGYDHFPRSARLVMDWNQEWLSMTGRFQRMWGDFGGIKPQAALEYECFRAQALGGANSVGDQLPPRGILDPAAYKLIGNVFSQVEAAEPFYEGSQAMSQIGIVCPNVAGEDEGQSGKSEEGAVRMCEEAHYDCVMLDDASDFGRLELLILPDSVQVTPALKEKLAAFYQNGGKLVISHRAGFDENGDWALDFLPLQFEGEVEKWPTFWRARSEFEPDLALSDRVHYERGLNVSPQSVEVLVERVLPYFQRTDVTFSSHFQTPPIKEADAFPAVVAGERFVYFADPIFREVRQTGNMAARDGWRAAMKRLVGAAPYGKGLPTTMLSVPRRSGNNLHLTLLHYVPVRKALDIDVIEERSSFGGEVLFLPEKVAQIIDFETQVGLEHASDGGFKLPLKKGRLLLEVPRFFAR</sequence>
<dbReference type="RefSeq" id="WP_106381239.1">
    <property type="nucleotide sequence ID" value="NZ_NIGF01000027.1"/>
</dbReference>
<dbReference type="InterPro" id="IPR029062">
    <property type="entry name" value="Class_I_gatase-like"/>
</dbReference>
<dbReference type="OrthoDB" id="9780891at2"/>
<reference evidence="1 2" key="1">
    <citation type="journal article" date="2018" name="Syst. Appl. Microbiol.">
        <title>Abditibacterium utsteinense sp. nov., the first cultivated member of candidate phylum FBP, isolated from ice-free Antarctic soil samples.</title>
        <authorList>
            <person name="Tahon G."/>
            <person name="Tytgat B."/>
            <person name="Lebbe L."/>
            <person name="Carlier A."/>
            <person name="Willems A."/>
        </authorList>
    </citation>
    <scope>NUCLEOTIDE SEQUENCE [LARGE SCALE GENOMIC DNA]</scope>
    <source>
        <strain evidence="1 2">LMG 29911</strain>
    </source>
</reference>
<dbReference type="InterPro" id="IPR017853">
    <property type="entry name" value="GH"/>
</dbReference>
<gene>
    <name evidence="1" type="ORF">B1R32_1279</name>
</gene>
<dbReference type="Gene3D" id="3.20.20.80">
    <property type="entry name" value="Glycosidases"/>
    <property type="match status" value="1"/>
</dbReference>
<protein>
    <submittedName>
        <fullName evidence="1">Putative glycosyl hydrolase 6</fullName>
    </submittedName>
</protein>